<dbReference type="InterPro" id="IPR012725">
    <property type="entry name" value="Chaperone_DnaK"/>
</dbReference>
<dbReference type="SUPFAM" id="SSF100920">
    <property type="entry name" value="Heat shock protein 70kD (HSP70), peptide-binding domain"/>
    <property type="match status" value="1"/>
</dbReference>
<dbReference type="GO" id="GO:0005737">
    <property type="term" value="C:cytoplasm"/>
    <property type="evidence" value="ECO:0007669"/>
    <property type="project" value="UniProtKB-ARBA"/>
</dbReference>
<evidence type="ECO:0008006" key="8">
    <source>
        <dbReference type="Google" id="ProtNLM"/>
    </source>
</evidence>
<dbReference type="InterPro" id="IPR029047">
    <property type="entry name" value="HSP70_peptide-bd_sf"/>
</dbReference>
<evidence type="ECO:0000313" key="7">
    <source>
        <dbReference type="Proteomes" id="UP001642360"/>
    </source>
</evidence>
<dbReference type="Gene3D" id="1.20.1270.10">
    <property type="match status" value="1"/>
</dbReference>
<dbReference type="HAMAP" id="MF_00332">
    <property type="entry name" value="DnaK"/>
    <property type="match status" value="1"/>
</dbReference>
<dbReference type="Gene3D" id="3.90.640.10">
    <property type="entry name" value="Actin, Chain A, domain 4"/>
    <property type="match status" value="1"/>
</dbReference>
<dbReference type="Gene3D" id="2.60.34.10">
    <property type="entry name" value="Substrate Binding Domain Of DNAk, Chain A, domain 1"/>
    <property type="match status" value="1"/>
</dbReference>
<dbReference type="FunFam" id="3.30.30.30:FF:000003">
    <property type="entry name" value="Heat shock protein 9"/>
    <property type="match status" value="1"/>
</dbReference>
<dbReference type="FunFam" id="3.90.640.10:FF:000003">
    <property type="entry name" value="Molecular chaperone DnaK"/>
    <property type="match status" value="1"/>
</dbReference>
<gene>
    <name evidence="6" type="ORF">ILEXP_LOCUS3957</name>
</gene>
<dbReference type="NCBIfam" id="TIGR02350">
    <property type="entry name" value="prok_dnaK"/>
    <property type="match status" value="1"/>
</dbReference>
<reference evidence="6 7" key="1">
    <citation type="submission" date="2024-02" db="EMBL/GenBank/DDBJ databases">
        <authorList>
            <person name="Vignale AGUSTIN F."/>
            <person name="Sosa J E."/>
            <person name="Modenutti C."/>
        </authorList>
    </citation>
    <scope>NUCLEOTIDE SEQUENCE [LARGE SCALE GENOMIC DNA]</scope>
</reference>
<name>A0ABC8R4G7_9AQUA</name>
<dbReference type="FunFam" id="3.30.420.40:FF:000004">
    <property type="entry name" value="Molecular chaperone DnaK"/>
    <property type="match status" value="1"/>
</dbReference>
<dbReference type="PROSITE" id="PS00329">
    <property type="entry name" value="HSP70_2"/>
    <property type="match status" value="1"/>
</dbReference>
<sequence length="733" mass="79699">MLTFIYPFPRSRILDCGLDLFGRDLFLKLIFIWKEEKTEETGEKISYLLIFGHLNWSFGGSLRRRDLSSAPLSAYKSLTGNGKSSWATSHLGHKWSILARPFSSKPVGNEVIGIDLGTTNSCVALMEGKNPKVIENSEGSRTTPSVVAFNQKGELLVGTPAKRQAVTNPTNTIFGTKRLIGRRFDDPQTQKEMKMVPYKIVRAPNGDAWVEANGQQYSPSQIGAFILTKMKETAESYLGKSVNKAVITVPAYFNDAQRQATKDAGRIAGLDVQRIINEPTAAALSYGLNNKEGLVAVFDLGGGTFDISILEISNGVFEVKATNGDTFLGGEDFDNTLLEFLVSEFKRTEGIDLSKDRLALQRLREAAEKAKIELSSTTQTEINLPFITADASGAKHLNITLTRSKFETLVNHLIERTRSPCKSCLKDASISTKEVDEVLLVGGMTRVPKVQEIVAEIFGKSPSKGVNPDEAVAMGAAIQGGILRGDVKELLLLDVTPLSLGIETLGGIFTRLINRNTTIPTKKSQTFSTAADNQTQVGIKVLQGEREMASDNKLLGEFELVGIPPAPRGMPQIEVTFDIDANGIVTVSAKDKTTGKEQQITIRSSGGLSEDEIEKMVKEAEMHSQRDQERKALIDIRNNADTTIYSIEKSLNEYREKVPSEVVTEIESAIADLRNAMGKDNIDEIKSKLDAANKAVSKIGQHMSGGSGGGSSPGGSQGGGDQAPEAEYEEVKK</sequence>
<evidence type="ECO:0000313" key="6">
    <source>
        <dbReference type="EMBL" id="CAK9136947.1"/>
    </source>
</evidence>
<dbReference type="GO" id="GO:0009408">
    <property type="term" value="P:response to heat"/>
    <property type="evidence" value="ECO:0007669"/>
    <property type="project" value="UniProtKB-ARBA"/>
</dbReference>
<accession>A0ABC8R4G7</accession>
<dbReference type="Gene3D" id="3.30.420.40">
    <property type="match status" value="2"/>
</dbReference>
<proteinExistence type="inferred from homology"/>
<dbReference type="PRINTS" id="PR00301">
    <property type="entry name" value="HEATSHOCK70"/>
</dbReference>
<dbReference type="FunFam" id="2.60.34.10:FF:000014">
    <property type="entry name" value="Chaperone protein DnaK HSP70"/>
    <property type="match status" value="1"/>
</dbReference>
<dbReference type="SUPFAM" id="SSF53067">
    <property type="entry name" value="Actin-like ATPase domain"/>
    <property type="match status" value="2"/>
</dbReference>
<dbReference type="PROSITE" id="PS01036">
    <property type="entry name" value="HSP70_3"/>
    <property type="match status" value="1"/>
</dbReference>
<dbReference type="Pfam" id="PF00012">
    <property type="entry name" value="HSP70"/>
    <property type="match status" value="1"/>
</dbReference>
<feature type="coiled-coil region" evidence="4">
    <location>
        <begin position="353"/>
        <end position="380"/>
    </location>
</feature>
<dbReference type="PROSITE" id="PS00297">
    <property type="entry name" value="HSP70_1"/>
    <property type="match status" value="1"/>
</dbReference>
<dbReference type="FunFam" id="3.30.420.40:FF:000020">
    <property type="entry name" value="Chaperone protein HscA homolog"/>
    <property type="match status" value="1"/>
</dbReference>
<feature type="region of interest" description="Disordered" evidence="5">
    <location>
        <begin position="696"/>
        <end position="733"/>
    </location>
</feature>
<dbReference type="InterPro" id="IPR029048">
    <property type="entry name" value="HSP70_C_sf"/>
</dbReference>
<comment type="similarity">
    <text evidence="3">Belongs to the heat shock protein 70 family.</text>
</comment>
<dbReference type="GO" id="GO:0005524">
    <property type="term" value="F:ATP binding"/>
    <property type="evidence" value="ECO:0007669"/>
    <property type="project" value="UniProtKB-KW"/>
</dbReference>
<dbReference type="InterPro" id="IPR013126">
    <property type="entry name" value="Hsp_70_fam"/>
</dbReference>
<dbReference type="PANTHER" id="PTHR19375">
    <property type="entry name" value="HEAT SHOCK PROTEIN 70KDA"/>
    <property type="match status" value="1"/>
</dbReference>
<keyword evidence="7" id="KW-1185">Reference proteome</keyword>
<evidence type="ECO:0000256" key="5">
    <source>
        <dbReference type="SAM" id="MobiDB-lite"/>
    </source>
</evidence>
<dbReference type="InterPro" id="IPR043129">
    <property type="entry name" value="ATPase_NBD"/>
</dbReference>
<feature type="compositionally biased region" description="Acidic residues" evidence="5">
    <location>
        <begin position="724"/>
        <end position="733"/>
    </location>
</feature>
<dbReference type="Proteomes" id="UP001642360">
    <property type="component" value="Unassembled WGS sequence"/>
</dbReference>
<keyword evidence="2 3" id="KW-0067">ATP-binding</keyword>
<evidence type="ECO:0000256" key="2">
    <source>
        <dbReference type="ARBA" id="ARBA00022840"/>
    </source>
</evidence>
<dbReference type="NCBIfam" id="NF003520">
    <property type="entry name" value="PRK05183.1"/>
    <property type="match status" value="1"/>
</dbReference>
<dbReference type="AlphaFoldDB" id="A0ABC8R4G7"/>
<dbReference type="CDD" id="cd11733">
    <property type="entry name" value="ASKHA_NBD_HSP70_HSPA9"/>
    <property type="match status" value="1"/>
</dbReference>
<dbReference type="EMBL" id="CAUOFW020000789">
    <property type="protein sequence ID" value="CAK9136947.1"/>
    <property type="molecule type" value="Genomic_DNA"/>
</dbReference>
<dbReference type="InterPro" id="IPR018181">
    <property type="entry name" value="Heat_shock_70_CS"/>
</dbReference>
<evidence type="ECO:0000256" key="1">
    <source>
        <dbReference type="ARBA" id="ARBA00022741"/>
    </source>
</evidence>
<dbReference type="FunFam" id="1.20.1270.10:FF:000001">
    <property type="entry name" value="Molecular chaperone DnaK"/>
    <property type="match status" value="1"/>
</dbReference>
<protein>
    <recommendedName>
        <fullName evidence="8">Heat shock 70 kDa protein, mitochondrial</fullName>
    </recommendedName>
</protein>
<comment type="caution">
    <text evidence="6">The sequence shown here is derived from an EMBL/GenBank/DDBJ whole genome shotgun (WGS) entry which is preliminary data.</text>
</comment>
<evidence type="ECO:0000256" key="4">
    <source>
        <dbReference type="SAM" id="Coils"/>
    </source>
</evidence>
<feature type="compositionally biased region" description="Gly residues" evidence="5">
    <location>
        <begin position="703"/>
        <end position="721"/>
    </location>
</feature>
<keyword evidence="4" id="KW-0175">Coiled coil</keyword>
<dbReference type="NCBIfam" id="NF001413">
    <property type="entry name" value="PRK00290.1"/>
    <property type="match status" value="1"/>
</dbReference>
<evidence type="ECO:0000256" key="3">
    <source>
        <dbReference type="RuleBase" id="RU003322"/>
    </source>
</evidence>
<organism evidence="6 7">
    <name type="scientific">Ilex paraguariensis</name>
    <name type="common">yerba mate</name>
    <dbReference type="NCBI Taxonomy" id="185542"/>
    <lineage>
        <taxon>Eukaryota</taxon>
        <taxon>Viridiplantae</taxon>
        <taxon>Streptophyta</taxon>
        <taxon>Embryophyta</taxon>
        <taxon>Tracheophyta</taxon>
        <taxon>Spermatophyta</taxon>
        <taxon>Magnoliopsida</taxon>
        <taxon>eudicotyledons</taxon>
        <taxon>Gunneridae</taxon>
        <taxon>Pentapetalae</taxon>
        <taxon>asterids</taxon>
        <taxon>campanulids</taxon>
        <taxon>Aquifoliales</taxon>
        <taxon>Aquifoliaceae</taxon>
        <taxon>Ilex</taxon>
    </lineage>
</organism>
<keyword evidence="1 3" id="KW-0547">Nucleotide-binding</keyword>